<accession>F8P027</accession>
<dbReference type="GeneID" id="18809891"/>
<gene>
    <name evidence="1" type="ORF">SERLADRAFT_362164</name>
</gene>
<dbReference type="OrthoDB" id="3252135at2759"/>
<evidence type="ECO:0000313" key="1">
    <source>
        <dbReference type="EMBL" id="EGO24094.1"/>
    </source>
</evidence>
<dbReference type="RefSeq" id="XP_007319856.1">
    <property type="nucleotide sequence ID" value="XM_007319794.1"/>
</dbReference>
<dbReference type="AlphaFoldDB" id="F8P027"/>
<reference evidence="1" key="1">
    <citation type="submission" date="2011-04" db="EMBL/GenBank/DDBJ databases">
        <title>Evolution of plant cell wall degrading machinery underlies the functional diversity of forest fungi.</title>
        <authorList>
            <consortium name="US DOE Joint Genome Institute (JGI-PGF)"/>
            <person name="Eastwood D.C."/>
            <person name="Floudas D."/>
            <person name="Binder M."/>
            <person name="Majcherczyk A."/>
            <person name="Schneider P."/>
            <person name="Aerts A."/>
            <person name="Asiegbu F.O."/>
            <person name="Baker S.E."/>
            <person name="Barry K."/>
            <person name="Bendiksby M."/>
            <person name="Blumentritt M."/>
            <person name="Coutinho P.M."/>
            <person name="Cullen D."/>
            <person name="Cullen D."/>
            <person name="Gathman A."/>
            <person name="Goodell B."/>
            <person name="Henrissat B."/>
            <person name="Ihrmark K."/>
            <person name="Kauserud H."/>
            <person name="Kohler A."/>
            <person name="LaButti K."/>
            <person name="Lapidus A."/>
            <person name="Lavin J.L."/>
            <person name="Lee Y.-H."/>
            <person name="Lindquist E."/>
            <person name="Lilly W."/>
            <person name="Lucas S."/>
            <person name="Morin E."/>
            <person name="Murat C."/>
            <person name="Oguiza J.A."/>
            <person name="Park J."/>
            <person name="Pisabarro A.G."/>
            <person name="Riley R."/>
            <person name="Rosling A."/>
            <person name="Salamov A."/>
            <person name="Schmidt O."/>
            <person name="Schmutz J."/>
            <person name="Skrede I."/>
            <person name="Stenlid J."/>
            <person name="Wiebenga A."/>
            <person name="Xie X."/>
            <person name="Kues U."/>
            <person name="Hibbett D.S."/>
            <person name="Hoffmeister D."/>
            <person name="Hogberg N."/>
            <person name="Martin F."/>
            <person name="Grigoriev I.V."/>
            <person name="Watkinson S.C."/>
        </authorList>
    </citation>
    <scope>NUCLEOTIDE SEQUENCE</scope>
    <source>
        <strain evidence="1">S7.9</strain>
    </source>
</reference>
<protein>
    <recommendedName>
        <fullName evidence="2">Arrestin-like N-terminal domain-containing protein</fullName>
    </recommendedName>
</protein>
<sequence>MDSDHTLPTYTPSTPSPSYSTILLPGERTVEQTQRQALSSYTGSFRRITDDITLVLKDQRPGSIVPAYGRNALVRGHISLHNVDTLSAVHLKLEGALTIEMSFYSSKTTLIASSFTMWQSDGSSSARPPLNIPFVLVFPTTYQDGGQEYPLPPTFDSEGSPASCSYTLTVALSKPRQLLPFLTQSETLSIPLHYYPRSRPHAPILPSGLSFMSTVKSSPEEWHQVMSTMNSVPSSGIVPIQCSLFIPSVQVFALTDVIPFHLQLRGPKSSLSAFIYHVSSPTGSNSSLGIIGTAIRVYISRQVIVKVGEEKIHRKRVLGEGTLRALSSSSDIKPIFRHSSSTDGLDTLDWEGELQCNKEITTPGFSIPQLAVKDSIVLSITPPQPLTSPLLRLHHEHVIRLATDPWSDQG</sequence>
<dbReference type="HOGENOM" id="CLU_049916_0_0_1"/>
<dbReference type="EMBL" id="GL945435">
    <property type="protein sequence ID" value="EGO24094.1"/>
    <property type="molecule type" value="Genomic_DNA"/>
</dbReference>
<dbReference type="Proteomes" id="UP000008064">
    <property type="component" value="Unassembled WGS sequence"/>
</dbReference>
<organism>
    <name type="scientific">Serpula lacrymans var. lacrymans (strain S7.9)</name>
    <name type="common">Dry rot fungus</name>
    <dbReference type="NCBI Taxonomy" id="578457"/>
    <lineage>
        <taxon>Eukaryota</taxon>
        <taxon>Fungi</taxon>
        <taxon>Dikarya</taxon>
        <taxon>Basidiomycota</taxon>
        <taxon>Agaricomycotina</taxon>
        <taxon>Agaricomycetes</taxon>
        <taxon>Agaricomycetidae</taxon>
        <taxon>Boletales</taxon>
        <taxon>Coniophorineae</taxon>
        <taxon>Serpulaceae</taxon>
        <taxon>Serpula</taxon>
    </lineage>
</organism>
<evidence type="ECO:0008006" key="2">
    <source>
        <dbReference type="Google" id="ProtNLM"/>
    </source>
</evidence>
<proteinExistence type="predicted"/>
<name>F8P027_SERL9</name>
<dbReference type="KEGG" id="sla:SERLADRAFT_362164"/>